<protein>
    <recommendedName>
        <fullName evidence="2">Protochlamydia outer membrane protein domain-containing protein</fullName>
    </recommendedName>
</protein>
<dbReference type="SUPFAM" id="SSF69917">
    <property type="entry name" value="OMPT-like"/>
    <property type="match status" value="1"/>
</dbReference>
<accession>A0A3B1D9R2</accession>
<dbReference type="InterPro" id="IPR020080">
    <property type="entry name" value="OM_adhesin/peptidase_omptin"/>
</dbReference>
<evidence type="ECO:0000313" key="3">
    <source>
        <dbReference type="EMBL" id="VAX31570.1"/>
    </source>
</evidence>
<proteinExistence type="predicted"/>
<gene>
    <name evidence="3" type="ORF">MNBD_NITROSPIRAE01-1012</name>
</gene>
<dbReference type="Gene3D" id="2.40.128.90">
    <property type="entry name" value="OMPT-like"/>
    <property type="match status" value="1"/>
</dbReference>
<dbReference type="InterPro" id="IPR035163">
    <property type="entry name" value="Pom"/>
</dbReference>
<organism evidence="3">
    <name type="scientific">hydrothermal vent metagenome</name>
    <dbReference type="NCBI Taxonomy" id="652676"/>
    <lineage>
        <taxon>unclassified sequences</taxon>
        <taxon>metagenomes</taxon>
        <taxon>ecological metagenomes</taxon>
    </lineage>
</organism>
<feature type="region of interest" description="Disordered" evidence="1">
    <location>
        <begin position="106"/>
        <end position="129"/>
    </location>
</feature>
<evidence type="ECO:0000256" key="1">
    <source>
        <dbReference type="SAM" id="MobiDB-lite"/>
    </source>
</evidence>
<reference evidence="3" key="1">
    <citation type="submission" date="2018-06" db="EMBL/GenBank/DDBJ databases">
        <authorList>
            <person name="Zhirakovskaya E."/>
        </authorList>
    </citation>
    <scope>NUCLEOTIDE SEQUENCE</scope>
</reference>
<dbReference type="Pfam" id="PF17251">
    <property type="entry name" value="Pom"/>
    <property type="match status" value="1"/>
</dbReference>
<dbReference type="EMBL" id="UOGF01000076">
    <property type="protein sequence ID" value="VAX31570.1"/>
    <property type="molecule type" value="Genomic_DNA"/>
</dbReference>
<dbReference type="InterPro" id="IPR053724">
    <property type="entry name" value="OMP_A26_sf"/>
</dbReference>
<name>A0A3B1D9R2_9ZZZZ</name>
<feature type="domain" description="Protochlamydia outer membrane protein" evidence="2">
    <location>
        <begin position="34"/>
        <end position="323"/>
    </location>
</feature>
<sequence length="324" mass="36623">MKKLNTTALVLGISLFIFMTPVLAKSAKKLDLGLEAGWRIDQLNWSISGVAPSGNNVNILSELRWENLLITQVRGNARLTIDIPSSPFSPYARASLSYGEIYQGENQDSDYNNNNRQNEFSRSNNNSSQGNVLDASFGLGLQFSKKMPKMAQVFNITPLLGYSYHQQNLRMTDGLQTIDTRTASRLPRPIPGLDSRYATEWHGPWIGIDFSTQTKLQHTFFASFEYHWLNYNAEANWNLRPDLAQPVSFTHSADGSGILASLGWEQDLSSAWMITIKGDYLEWKTKTGIDHIFASDGSSRLSQRLNRVTWESYAFSLGLQYRFQ</sequence>
<evidence type="ECO:0000259" key="2">
    <source>
        <dbReference type="Pfam" id="PF17251"/>
    </source>
</evidence>
<dbReference type="AlphaFoldDB" id="A0A3B1D9R2"/>
<dbReference type="GO" id="GO:0004190">
    <property type="term" value="F:aspartic-type endopeptidase activity"/>
    <property type="evidence" value="ECO:0007669"/>
    <property type="project" value="InterPro"/>
</dbReference>